<organism evidence="4 5">
    <name type="scientific">Limulus polyphemus</name>
    <name type="common">Atlantic horseshoe crab</name>
    <dbReference type="NCBI Taxonomy" id="6850"/>
    <lineage>
        <taxon>Eukaryota</taxon>
        <taxon>Metazoa</taxon>
        <taxon>Ecdysozoa</taxon>
        <taxon>Arthropoda</taxon>
        <taxon>Chelicerata</taxon>
        <taxon>Merostomata</taxon>
        <taxon>Xiphosura</taxon>
        <taxon>Limulidae</taxon>
        <taxon>Limulus</taxon>
    </lineage>
</organism>
<dbReference type="Proteomes" id="UP000694941">
    <property type="component" value="Unplaced"/>
</dbReference>
<dbReference type="Pfam" id="PF06625">
    <property type="entry name" value="DUF1151"/>
    <property type="match status" value="1"/>
</dbReference>
<feature type="coiled-coil region" evidence="2">
    <location>
        <begin position="147"/>
        <end position="205"/>
    </location>
</feature>
<evidence type="ECO:0000256" key="3">
    <source>
        <dbReference type="SAM" id="MobiDB-lite"/>
    </source>
</evidence>
<feature type="compositionally biased region" description="Basic and acidic residues" evidence="3">
    <location>
        <begin position="17"/>
        <end position="29"/>
    </location>
</feature>
<dbReference type="InterPro" id="IPR009533">
    <property type="entry name" value="FAM107"/>
</dbReference>
<name>A0ABM1B961_LIMPO</name>
<feature type="compositionally biased region" description="Polar residues" evidence="3">
    <location>
        <begin position="102"/>
        <end position="111"/>
    </location>
</feature>
<reference evidence="5" key="1">
    <citation type="submission" date="2025-08" db="UniProtKB">
        <authorList>
            <consortium name="RefSeq"/>
        </authorList>
    </citation>
    <scope>IDENTIFICATION</scope>
    <source>
        <tissue evidence="5">Muscle</tissue>
    </source>
</reference>
<keyword evidence="1 2" id="KW-0175">Coiled coil</keyword>
<proteinExistence type="predicted"/>
<feature type="compositionally biased region" description="Basic and acidic residues" evidence="3">
    <location>
        <begin position="49"/>
        <end position="74"/>
    </location>
</feature>
<protein>
    <submittedName>
        <fullName evidence="5">Uncharacterized protein LOC106462028</fullName>
    </submittedName>
</protein>
<sequence length="222" mass="26166">MGNTTTSSRGHSPSPRSLEERIEAWEVRGRLPRVQPIRRTRSQVVKTRTTREIHTQPLSELRRKNNNKKPDKTYPDMIPEPDYSDSEEDKDRKIRQPRSRSRSTGGIQYNNEGLILPKKPANPCLESSERQSLHRELLFNQRIGRSVLNQKTELQKALEKFKDEQKKREIEEEKHTKCTALEKKLEQQAIKIKQYENDEKTQKKEDSEFLKIHAKVRAQMIL</sequence>
<keyword evidence="4" id="KW-1185">Reference proteome</keyword>
<dbReference type="RefSeq" id="XP_013777354.2">
    <property type="nucleotide sequence ID" value="XM_013921900.2"/>
</dbReference>
<accession>A0ABM1B961</accession>
<evidence type="ECO:0000256" key="1">
    <source>
        <dbReference type="ARBA" id="ARBA00023054"/>
    </source>
</evidence>
<evidence type="ECO:0000313" key="5">
    <source>
        <dbReference type="RefSeq" id="XP_013777354.2"/>
    </source>
</evidence>
<feature type="compositionally biased region" description="Polar residues" evidence="3">
    <location>
        <begin position="1"/>
        <end position="15"/>
    </location>
</feature>
<gene>
    <name evidence="5" type="primary">LOC106462028</name>
</gene>
<feature type="region of interest" description="Disordered" evidence="3">
    <location>
        <begin position="1"/>
        <end position="115"/>
    </location>
</feature>
<dbReference type="PANTHER" id="PTHR16768:SF5">
    <property type="entry name" value="FI14214P"/>
    <property type="match status" value="1"/>
</dbReference>
<evidence type="ECO:0000256" key="2">
    <source>
        <dbReference type="SAM" id="Coils"/>
    </source>
</evidence>
<dbReference type="GeneID" id="106462028"/>
<evidence type="ECO:0000313" key="4">
    <source>
        <dbReference type="Proteomes" id="UP000694941"/>
    </source>
</evidence>
<dbReference type="PANTHER" id="PTHR16768">
    <property type="entry name" value="DOWN REGULATED IN RENAL CARCINOMA 1/TU3A"/>
    <property type="match status" value="1"/>
</dbReference>